<sequence length="152" mass="16357">MWLVSLFLPYTWGKWGSKELVPYPGMHSQDAVAGLGHQTEVLGCLPVCLSKIVWQSIDSMGSTMMLDGQNLMRVEATCSPFPRYLGGDGPGGGGGGSGVFPALLGRTGPFMVHCCPLLALCCIFSGFANFQIESLQSPPRPWGRGNRLYKSD</sequence>
<reference evidence="1" key="2">
    <citation type="submission" date="2025-03" db="EMBL/GenBank/DDBJ databases">
        <authorList>
            <consortium name="ELIXIR-Norway"/>
            <consortium name="Elixir Norway"/>
        </authorList>
    </citation>
    <scope>NUCLEOTIDE SEQUENCE</scope>
</reference>
<name>A0AC59ZJK8_RANTA</name>
<proteinExistence type="predicted"/>
<organism evidence="1 2">
    <name type="scientific">Rangifer tarandus platyrhynchus</name>
    <name type="common">Svalbard reindeer</name>
    <dbReference type="NCBI Taxonomy" id="3082113"/>
    <lineage>
        <taxon>Eukaryota</taxon>
        <taxon>Metazoa</taxon>
        <taxon>Chordata</taxon>
        <taxon>Craniata</taxon>
        <taxon>Vertebrata</taxon>
        <taxon>Euteleostomi</taxon>
        <taxon>Mammalia</taxon>
        <taxon>Eutheria</taxon>
        <taxon>Laurasiatheria</taxon>
        <taxon>Artiodactyla</taxon>
        <taxon>Ruminantia</taxon>
        <taxon>Pecora</taxon>
        <taxon>Cervidae</taxon>
        <taxon>Odocoileinae</taxon>
        <taxon>Rangifer</taxon>
    </lineage>
</organism>
<accession>A0AC59ZJK8</accession>
<reference evidence="1" key="1">
    <citation type="submission" date="2023-05" db="EMBL/GenBank/DDBJ databases">
        <authorList>
            <consortium name="ELIXIR-Norway"/>
        </authorList>
    </citation>
    <scope>NUCLEOTIDE SEQUENCE</scope>
</reference>
<dbReference type="Proteomes" id="UP001162501">
    <property type="component" value="Chromosome 3"/>
</dbReference>
<evidence type="ECO:0000313" key="1">
    <source>
        <dbReference type="EMBL" id="CAN0439930.1"/>
    </source>
</evidence>
<dbReference type="EMBL" id="OX596087">
    <property type="protein sequence ID" value="CAN0439930.1"/>
    <property type="molecule type" value="Genomic_DNA"/>
</dbReference>
<evidence type="ECO:0000313" key="2">
    <source>
        <dbReference type="Proteomes" id="UP001162501"/>
    </source>
</evidence>
<gene>
    <name evidence="1" type="ORF">MRATA1EN22A_LOCUS19082</name>
</gene>
<protein>
    <submittedName>
        <fullName evidence="1">Uncharacterized protein</fullName>
    </submittedName>
</protein>